<keyword evidence="2 6" id="KW-0238">DNA-binding</keyword>
<keyword evidence="3" id="KW-0804">Transcription</keyword>
<feature type="transmembrane region" description="Helical" evidence="4">
    <location>
        <begin position="60"/>
        <end position="84"/>
    </location>
</feature>
<dbReference type="OrthoDB" id="5492415at2"/>
<evidence type="ECO:0000256" key="1">
    <source>
        <dbReference type="ARBA" id="ARBA00023015"/>
    </source>
</evidence>
<reference evidence="7" key="1">
    <citation type="submission" date="2017-09" db="EMBL/GenBank/DDBJ databases">
        <authorList>
            <person name="Varghese N."/>
            <person name="Submissions S."/>
        </authorList>
    </citation>
    <scope>NUCLEOTIDE SEQUENCE [LARGE SCALE GENOMIC DNA]</scope>
    <source>
        <strain evidence="7">DSM 29961</strain>
    </source>
</reference>
<dbReference type="EMBL" id="OCNH01000004">
    <property type="protein sequence ID" value="SOD95345.1"/>
    <property type="molecule type" value="Genomic_DNA"/>
</dbReference>
<keyword evidence="4" id="KW-0472">Membrane</keyword>
<keyword evidence="7" id="KW-1185">Reference proteome</keyword>
<proteinExistence type="predicted"/>
<keyword evidence="4" id="KW-0812">Transmembrane</keyword>
<feature type="transmembrane region" description="Helical" evidence="4">
    <location>
        <begin position="186"/>
        <end position="210"/>
    </location>
</feature>
<feature type="transmembrane region" description="Helical" evidence="4">
    <location>
        <begin position="105"/>
        <end position="128"/>
    </location>
</feature>
<dbReference type="PROSITE" id="PS00041">
    <property type="entry name" value="HTH_ARAC_FAMILY_1"/>
    <property type="match status" value="1"/>
</dbReference>
<dbReference type="PANTHER" id="PTHR43280">
    <property type="entry name" value="ARAC-FAMILY TRANSCRIPTIONAL REGULATOR"/>
    <property type="match status" value="1"/>
</dbReference>
<dbReference type="PROSITE" id="PS01124">
    <property type="entry name" value="HTH_ARAC_FAMILY_2"/>
    <property type="match status" value="1"/>
</dbReference>
<evidence type="ECO:0000259" key="5">
    <source>
        <dbReference type="PROSITE" id="PS01124"/>
    </source>
</evidence>
<keyword evidence="1" id="KW-0805">Transcription regulation</keyword>
<dbReference type="RefSeq" id="WP_097129139.1">
    <property type="nucleotide sequence ID" value="NZ_OCNH01000004.1"/>
</dbReference>
<dbReference type="InterPro" id="IPR018062">
    <property type="entry name" value="HTH_AraC-typ_CS"/>
</dbReference>
<dbReference type="InterPro" id="IPR009057">
    <property type="entry name" value="Homeodomain-like_sf"/>
</dbReference>
<dbReference type="GO" id="GO:0003700">
    <property type="term" value="F:DNA-binding transcription factor activity"/>
    <property type="evidence" value="ECO:0007669"/>
    <property type="project" value="InterPro"/>
</dbReference>
<evidence type="ECO:0000256" key="3">
    <source>
        <dbReference type="ARBA" id="ARBA00023163"/>
    </source>
</evidence>
<accession>A0A286GII3</accession>
<dbReference type="AlphaFoldDB" id="A0A286GII3"/>
<organism evidence="6 7">
    <name type="scientific">Spirosoma fluviale</name>
    <dbReference type="NCBI Taxonomy" id="1597977"/>
    <lineage>
        <taxon>Bacteria</taxon>
        <taxon>Pseudomonadati</taxon>
        <taxon>Bacteroidota</taxon>
        <taxon>Cytophagia</taxon>
        <taxon>Cytophagales</taxon>
        <taxon>Cytophagaceae</taxon>
        <taxon>Spirosoma</taxon>
    </lineage>
</organism>
<dbReference type="PANTHER" id="PTHR43280:SF29">
    <property type="entry name" value="ARAC-FAMILY TRANSCRIPTIONAL REGULATOR"/>
    <property type="match status" value="1"/>
</dbReference>
<dbReference type="InterPro" id="IPR020449">
    <property type="entry name" value="Tscrpt_reg_AraC-type_HTH"/>
</dbReference>
<dbReference type="Gene3D" id="1.10.10.60">
    <property type="entry name" value="Homeodomain-like"/>
    <property type="match status" value="1"/>
</dbReference>
<dbReference type="SMART" id="SM00342">
    <property type="entry name" value="HTH_ARAC"/>
    <property type="match status" value="1"/>
</dbReference>
<dbReference type="PRINTS" id="PR00032">
    <property type="entry name" value="HTHARAC"/>
</dbReference>
<sequence length="381" mass="43687">MTISPFDLILLLGSLQGFILGTLLWTTPKGHRLSNRLLAVLIGLLALMSLAMSVPVSNRWVVFALDFFPFIMAMPLGPLIYFYTQSMLNPAFRLGHRERRHFYPVVLDWGSKLIGWIFLGGLLLGLVPASDGPIWGHVMNEYDTYTDIPRWLSMTTYLILTRQWLSQYKQAQSPEKTGNKGQNLSWLWQFVNVFLFFQVIWLVHLVPYIIPDTRSAWLDKFGWYPLYIPIAVLIYWLGLKGYLHTRQSPVEVVPPKAGTMFMPAEIVEKAIGLLTRAMQTDKLYLDPELTVEKVGRHVQLPPKTISFVLNQHLRKSFNAFINDYRIEYLKQQLTNPANGHLTLTGIAFECGFNSQATFQRAFRQATGLSPKQYIEQQTAES</sequence>
<dbReference type="SUPFAM" id="SSF46689">
    <property type="entry name" value="Homeodomain-like"/>
    <property type="match status" value="1"/>
</dbReference>
<feature type="transmembrane region" description="Helical" evidence="4">
    <location>
        <begin position="6"/>
        <end position="25"/>
    </location>
</feature>
<feature type="transmembrane region" description="Helical" evidence="4">
    <location>
        <begin position="222"/>
        <end position="239"/>
    </location>
</feature>
<gene>
    <name evidence="6" type="ORF">SAMN06269250_4827</name>
</gene>
<dbReference type="Pfam" id="PF12833">
    <property type="entry name" value="HTH_18"/>
    <property type="match status" value="1"/>
</dbReference>
<evidence type="ECO:0000313" key="6">
    <source>
        <dbReference type="EMBL" id="SOD95345.1"/>
    </source>
</evidence>
<evidence type="ECO:0000313" key="7">
    <source>
        <dbReference type="Proteomes" id="UP000219452"/>
    </source>
</evidence>
<protein>
    <submittedName>
        <fullName evidence="6">AraC-type DNA-binding protein</fullName>
    </submittedName>
</protein>
<evidence type="ECO:0000256" key="4">
    <source>
        <dbReference type="SAM" id="Phobius"/>
    </source>
</evidence>
<feature type="domain" description="HTH araC/xylS-type" evidence="5">
    <location>
        <begin position="268"/>
        <end position="376"/>
    </location>
</feature>
<feature type="transmembrane region" description="Helical" evidence="4">
    <location>
        <begin position="37"/>
        <end position="54"/>
    </location>
</feature>
<dbReference type="Proteomes" id="UP000219452">
    <property type="component" value="Unassembled WGS sequence"/>
</dbReference>
<name>A0A286GII3_9BACT</name>
<evidence type="ECO:0000256" key="2">
    <source>
        <dbReference type="ARBA" id="ARBA00023125"/>
    </source>
</evidence>
<keyword evidence="4" id="KW-1133">Transmembrane helix</keyword>
<dbReference type="GO" id="GO:0043565">
    <property type="term" value="F:sequence-specific DNA binding"/>
    <property type="evidence" value="ECO:0007669"/>
    <property type="project" value="InterPro"/>
</dbReference>
<dbReference type="InterPro" id="IPR018060">
    <property type="entry name" value="HTH_AraC"/>
</dbReference>